<organism evidence="1 2">
    <name type="scientific">Phytophthora ramorum</name>
    <name type="common">Sudden oak death agent</name>
    <dbReference type="NCBI Taxonomy" id="164328"/>
    <lineage>
        <taxon>Eukaryota</taxon>
        <taxon>Sar</taxon>
        <taxon>Stramenopiles</taxon>
        <taxon>Oomycota</taxon>
        <taxon>Peronosporomycetes</taxon>
        <taxon>Peronosporales</taxon>
        <taxon>Peronosporaceae</taxon>
        <taxon>Phytophthora</taxon>
    </lineage>
</organism>
<dbReference type="HOGENOM" id="CLU_1528162_0_0_1"/>
<reference evidence="1" key="2">
    <citation type="submission" date="2015-06" db="UniProtKB">
        <authorList>
            <consortium name="EnsemblProtists"/>
        </authorList>
    </citation>
    <scope>IDENTIFICATION</scope>
    <source>
        <strain evidence="1">Pr102</strain>
    </source>
</reference>
<dbReference type="OMA" id="DQCGQNT"/>
<dbReference type="AlphaFoldDB" id="H3GE22"/>
<protein>
    <submittedName>
        <fullName evidence="1">Uncharacterized protein</fullName>
    </submittedName>
</protein>
<dbReference type="OrthoDB" id="165536at2759"/>
<dbReference type="eggNOG" id="ENOG502STB1">
    <property type="taxonomic scope" value="Eukaryota"/>
</dbReference>
<proteinExistence type="predicted"/>
<evidence type="ECO:0000313" key="2">
    <source>
        <dbReference type="Proteomes" id="UP000005238"/>
    </source>
</evidence>
<dbReference type="InParanoid" id="H3GE22"/>
<dbReference type="EnsemblProtists" id="Phyra73866">
    <property type="protein sequence ID" value="Phyra73866"/>
    <property type="gene ID" value="Phyra73866"/>
</dbReference>
<name>H3GE22_PHYRM</name>
<sequence length="176" mass="19526">MPGAASSRFHAQLVMTDDKRRLRRSKRHGELVLGAANQSVQLVYPRLGRYFQRKFEQPLKCVLGRQLLRVYSSNGKRSFTCRLLSEEDAAKCAETLRGFGVEVIHVGEAMLSTAESNRTSVRSPDAAVVAGAEAALRAVREASLESIQAEIRDYEDSSQLQVDTEAVVRAMFSAEH</sequence>
<dbReference type="EMBL" id="DS566002">
    <property type="status" value="NOT_ANNOTATED_CDS"/>
    <property type="molecule type" value="Genomic_DNA"/>
</dbReference>
<accession>H3GE22</accession>
<reference evidence="2" key="1">
    <citation type="journal article" date="2006" name="Science">
        <title>Phytophthora genome sequences uncover evolutionary origins and mechanisms of pathogenesis.</title>
        <authorList>
            <person name="Tyler B.M."/>
            <person name="Tripathy S."/>
            <person name="Zhang X."/>
            <person name="Dehal P."/>
            <person name="Jiang R.H."/>
            <person name="Aerts A."/>
            <person name="Arredondo F.D."/>
            <person name="Baxter L."/>
            <person name="Bensasson D."/>
            <person name="Beynon J.L."/>
            <person name="Chapman J."/>
            <person name="Damasceno C.M."/>
            <person name="Dorrance A.E."/>
            <person name="Dou D."/>
            <person name="Dickerman A.W."/>
            <person name="Dubchak I.L."/>
            <person name="Garbelotto M."/>
            <person name="Gijzen M."/>
            <person name="Gordon S.G."/>
            <person name="Govers F."/>
            <person name="Grunwald N.J."/>
            <person name="Huang W."/>
            <person name="Ivors K.L."/>
            <person name="Jones R.W."/>
            <person name="Kamoun S."/>
            <person name="Krampis K."/>
            <person name="Lamour K.H."/>
            <person name="Lee M.K."/>
            <person name="McDonald W.H."/>
            <person name="Medina M."/>
            <person name="Meijer H.J."/>
            <person name="Nordberg E.K."/>
            <person name="Maclean D.J."/>
            <person name="Ospina-Giraldo M.D."/>
            <person name="Morris P.F."/>
            <person name="Phuntumart V."/>
            <person name="Putnam N.H."/>
            <person name="Rash S."/>
            <person name="Rose J.K."/>
            <person name="Sakihama Y."/>
            <person name="Salamov A.A."/>
            <person name="Savidor A."/>
            <person name="Scheuring C.F."/>
            <person name="Smith B.M."/>
            <person name="Sobral B.W."/>
            <person name="Terry A."/>
            <person name="Torto-Alalibo T.A."/>
            <person name="Win J."/>
            <person name="Xu Z."/>
            <person name="Zhang H."/>
            <person name="Grigoriev I.V."/>
            <person name="Rokhsar D.S."/>
            <person name="Boore J.L."/>
        </authorList>
    </citation>
    <scope>NUCLEOTIDE SEQUENCE [LARGE SCALE GENOMIC DNA]</scope>
    <source>
        <strain evidence="2">Pr102</strain>
    </source>
</reference>
<evidence type="ECO:0000313" key="1">
    <source>
        <dbReference type="EnsemblProtists" id="Phyra73866"/>
    </source>
</evidence>
<dbReference type="EMBL" id="DS568485">
    <property type="status" value="NOT_ANNOTATED_CDS"/>
    <property type="molecule type" value="Genomic_DNA"/>
</dbReference>
<dbReference type="Proteomes" id="UP000005238">
    <property type="component" value="Unassembled WGS sequence"/>
</dbReference>
<keyword evidence="2" id="KW-1185">Reference proteome</keyword>
<dbReference type="VEuPathDB" id="FungiDB:KRP22_11971"/>
<dbReference type="EnsemblProtists" id="Phyra87884">
    <property type="protein sequence ID" value="Phyra87884"/>
    <property type="gene ID" value="Phyra87884"/>
</dbReference>
<dbReference type="VEuPathDB" id="FungiDB:KRP23_6870"/>